<dbReference type="RefSeq" id="WP_381432576.1">
    <property type="nucleotide sequence ID" value="NZ_JBHSNO010000005.1"/>
</dbReference>
<comment type="caution">
    <text evidence="2">The sequence shown here is derived from an EMBL/GenBank/DDBJ whole genome shotgun (WGS) entry which is preliminary data.</text>
</comment>
<evidence type="ECO:0000259" key="1">
    <source>
        <dbReference type="Pfam" id="PF01636"/>
    </source>
</evidence>
<dbReference type="InterPro" id="IPR002575">
    <property type="entry name" value="Aminoglycoside_PTrfase"/>
</dbReference>
<dbReference type="PANTHER" id="PTHR47829:SF1">
    <property type="entry name" value="HAD FAMILY PHOSPHATASE"/>
    <property type="match status" value="1"/>
</dbReference>
<sequence length="351" mass="40460">MDRTTEKTKVDHQYIDWLKVECHLRESISGIPDGNMEVKKFSEGYSNMTYLLQIGDWEGVLRRPPFGKIPPKAHNMQREFTILDHVHPVFPLAPKPFMYCEDPAIMDKHFYVMEKKLGIVVDGQLPTSFGRSQQAGPLISTNMIETLIQLQSIDYKQAGLAKLGKPEGYLERQVNGWMHRYELSKTDDYLHVAELEKWLRTNRPSTSDVTIVHNDFKLNNLVLDEKDPGKTTGVLDWELATIGDPLTDIGSTVAYWGQSDDPEIGINFVTDQPGFYNRREFVEAYATKSGRDVSDITYYVAFGFYKLGVILQQIYYRWKIGELEDNRFETLNVAVSNLFEMANLTRRNRLL</sequence>
<dbReference type="Pfam" id="PF01636">
    <property type="entry name" value="APH"/>
    <property type="match status" value="1"/>
</dbReference>
<dbReference type="Gene3D" id="3.30.200.20">
    <property type="entry name" value="Phosphorylase Kinase, domain 1"/>
    <property type="match status" value="1"/>
</dbReference>
<dbReference type="EMBL" id="JBHSNO010000005">
    <property type="protein sequence ID" value="MFC5588887.1"/>
    <property type="molecule type" value="Genomic_DNA"/>
</dbReference>
<proteinExistence type="predicted"/>
<dbReference type="SUPFAM" id="SSF56112">
    <property type="entry name" value="Protein kinase-like (PK-like)"/>
    <property type="match status" value="1"/>
</dbReference>
<organism evidence="2 3">
    <name type="scientific">Sporosarcina soli</name>
    <dbReference type="NCBI Taxonomy" id="334736"/>
    <lineage>
        <taxon>Bacteria</taxon>
        <taxon>Bacillati</taxon>
        <taxon>Bacillota</taxon>
        <taxon>Bacilli</taxon>
        <taxon>Bacillales</taxon>
        <taxon>Caryophanaceae</taxon>
        <taxon>Sporosarcina</taxon>
    </lineage>
</organism>
<dbReference type="Gene3D" id="3.90.1200.10">
    <property type="match status" value="1"/>
</dbReference>
<dbReference type="Proteomes" id="UP001596109">
    <property type="component" value="Unassembled WGS sequence"/>
</dbReference>
<dbReference type="InterPro" id="IPR052898">
    <property type="entry name" value="ACAD10-like"/>
</dbReference>
<reference evidence="3" key="1">
    <citation type="journal article" date="2019" name="Int. J. Syst. Evol. Microbiol.">
        <title>The Global Catalogue of Microorganisms (GCM) 10K type strain sequencing project: providing services to taxonomists for standard genome sequencing and annotation.</title>
        <authorList>
            <consortium name="The Broad Institute Genomics Platform"/>
            <consortium name="The Broad Institute Genome Sequencing Center for Infectious Disease"/>
            <person name="Wu L."/>
            <person name="Ma J."/>
        </authorList>
    </citation>
    <scope>NUCLEOTIDE SEQUENCE [LARGE SCALE GENOMIC DNA]</scope>
    <source>
        <strain evidence="3">CGMCC 4.1434</strain>
    </source>
</reference>
<feature type="domain" description="Aminoglycoside phosphotransferase" evidence="1">
    <location>
        <begin position="38"/>
        <end position="271"/>
    </location>
</feature>
<dbReference type="InterPro" id="IPR041726">
    <property type="entry name" value="ACAD10_11_N"/>
</dbReference>
<protein>
    <submittedName>
        <fullName evidence="2">Phosphotransferase family protein</fullName>
    </submittedName>
</protein>
<dbReference type="PROSITE" id="PS00108">
    <property type="entry name" value="PROTEIN_KINASE_ST"/>
    <property type="match status" value="1"/>
</dbReference>
<dbReference type="InterPro" id="IPR008271">
    <property type="entry name" value="Ser/Thr_kinase_AS"/>
</dbReference>
<accession>A0ABW0THD5</accession>
<gene>
    <name evidence="2" type="ORF">ACFPRA_08310</name>
</gene>
<dbReference type="PANTHER" id="PTHR47829">
    <property type="entry name" value="HYDROLASE, PUTATIVE (AFU_ORTHOLOGUE AFUA_1G12880)-RELATED"/>
    <property type="match status" value="1"/>
</dbReference>
<dbReference type="CDD" id="cd05154">
    <property type="entry name" value="ACAD10_11_N-like"/>
    <property type="match status" value="1"/>
</dbReference>
<evidence type="ECO:0000313" key="3">
    <source>
        <dbReference type="Proteomes" id="UP001596109"/>
    </source>
</evidence>
<dbReference type="InterPro" id="IPR011009">
    <property type="entry name" value="Kinase-like_dom_sf"/>
</dbReference>
<keyword evidence="3" id="KW-1185">Reference proteome</keyword>
<evidence type="ECO:0000313" key="2">
    <source>
        <dbReference type="EMBL" id="MFC5588887.1"/>
    </source>
</evidence>
<name>A0ABW0THD5_9BACL</name>